<protein>
    <submittedName>
        <fullName evidence="2">Uncharacterized protein</fullName>
    </submittedName>
</protein>
<reference evidence="2 3" key="1">
    <citation type="journal article" date="2013" name="ISME J.">
        <title>Metabolic model for the filamentous 'Candidatus Microthrix parvicella' based on genomic and metagenomic analyses.</title>
        <authorList>
            <person name="Jon McIlroy S."/>
            <person name="Kristiansen R."/>
            <person name="Albertsen M."/>
            <person name="Michael Karst S."/>
            <person name="Rossetti S."/>
            <person name="Lund Nielsen J."/>
            <person name="Tandoi V."/>
            <person name="James Seviour R."/>
            <person name="Nielsen P.H."/>
        </authorList>
    </citation>
    <scope>NUCLEOTIDE SEQUENCE [LARGE SCALE GENOMIC DNA]</scope>
    <source>
        <strain evidence="2 3">RN1</strain>
    </source>
</reference>
<accession>R4Z388</accession>
<sequence length="22" mass="2425">MRPLGGTKDDLLRAPHGETGFR</sequence>
<gene>
    <name evidence="2" type="ORF">BN381_160022</name>
</gene>
<keyword evidence="3" id="KW-1185">Reference proteome</keyword>
<dbReference type="EMBL" id="CANL01000008">
    <property type="protein sequence ID" value="CCM63057.1"/>
    <property type="molecule type" value="Genomic_DNA"/>
</dbReference>
<evidence type="ECO:0000313" key="3">
    <source>
        <dbReference type="Proteomes" id="UP000018291"/>
    </source>
</evidence>
<proteinExistence type="predicted"/>
<comment type="caution">
    <text evidence="2">The sequence shown here is derived from an EMBL/GenBank/DDBJ whole genome shotgun (WGS) entry which is preliminary data.</text>
</comment>
<evidence type="ECO:0000313" key="2">
    <source>
        <dbReference type="EMBL" id="CCM63057.1"/>
    </source>
</evidence>
<dbReference type="HOGENOM" id="CLU_3424663_0_0_11"/>
<organism evidence="2 3">
    <name type="scientific">Candidatus Neomicrothrix parvicella RN1</name>
    <dbReference type="NCBI Taxonomy" id="1229780"/>
    <lineage>
        <taxon>Bacteria</taxon>
        <taxon>Bacillati</taxon>
        <taxon>Actinomycetota</taxon>
        <taxon>Acidimicrobiia</taxon>
        <taxon>Acidimicrobiales</taxon>
        <taxon>Microthrixaceae</taxon>
        <taxon>Candidatus Neomicrothrix</taxon>
    </lineage>
</organism>
<feature type="compositionally biased region" description="Basic and acidic residues" evidence="1">
    <location>
        <begin position="7"/>
        <end position="22"/>
    </location>
</feature>
<dbReference type="AlphaFoldDB" id="R4Z388"/>
<name>R4Z388_9ACTN</name>
<evidence type="ECO:0000256" key="1">
    <source>
        <dbReference type="SAM" id="MobiDB-lite"/>
    </source>
</evidence>
<feature type="region of interest" description="Disordered" evidence="1">
    <location>
        <begin position="1"/>
        <end position="22"/>
    </location>
</feature>
<dbReference type="Proteomes" id="UP000018291">
    <property type="component" value="Unassembled WGS sequence"/>
</dbReference>